<reference evidence="2 3" key="1">
    <citation type="submission" date="2017-12" db="EMBL/GenBank/DDBJ databases">
        <title>Gene loss provides genomic basis for host adaptation in cereal stripe rust fungi.</title>
        <authorList>
            <person name="Xia C."/>
        </authorList>
    </citation>
    <scope>NUCLEOTIDE SEQUENCE [LARGE SCALE GENOMIC DNA]</scope>
    <source>
        <strain evidence="2 3">93TX-2</strain>
    </source>
</reference>
<dbReference type="PANTHER" id="PTHR45992">
    <property type="entry name" value="EUKARYOTIC ELONGATION FACTOR 2 KINASE-RELATED"/>
    <property type="match status" value="1"/>
</dbReference>
<dbReference type="GO" id="GO:0031037">
    <property type="term" value="P:myosin II filament disassembly"/>
    <property type="evidence" value="ECO:0007669"/>
    <property type="project" value="TreeGrafter"/>
</dbReference>
<dbReference type="AlphaFoldDB" id="A0A2S4V6Z0"/>
<dbReference type="GO" id="GO:0004674">
    <property type="term" value="F:protein serine/threonine kinase activity"/>
    <property type="evidence" value="ECO:0007669"/>
    <property type="project" value="TreeGrafter"/>
</dbReference>
<gene>
    <name evidence="2" type="ORF">PSHT_10850</name>
</gene>
<dbReference type="EMBL" id="PKSM01000173">
    <property type="protein sequence ID" value="POW05274.1"/>
    <property type="molecule type" value="Genomic_DNA"/>
</dbReference>
<name>A0A2S4V6Z0_9BASI</name>
<evidence type="ECO:0000313" key="3">
    <source>
        <dbReference type="Proteomes" id="UP000238274"/>
    </source>
</evidence>
<evidence type="ECO:0000256" key="1">
    <source>
        <dbReference type="SAM" id="MobiDB-lite"/>
    </source>
</evidence>
<dbReference type="VEuPathDB" id="FungiDB:PSHT_10850"/>
<feature type="region of interest" description="Disordered" evidence="1">
    <location>
        <begin position="140"/>
        <end position="161"/>
    </location>
</feature>
<feature type="non-terminal residue" evidence="2">
    <location>
        <position position="533"/>
    </location>
</feature>
<keyword evidence="3" id="KW-1185">Reference proteome</keyword>
<organism evidence="2 3">
    <name type="scientific">Puccinia striiformis</name>
    <dbReference type="NCBI Taxonomy" id="27350"/>
    <lineage>
        <taxon>Eukaryota</taxon>
        <taxon>Fungi</taxon>
        <taxon>Dikarya</taxon>
        <taxon>Basidiomycota</taxon>
        <taxon>Pucciniomycotina</taxon>
        <taxon>Pucciniomycetes</taxon>
        <taxon>Pucciniales</taxon>
        <taxon>Pucciniaceae</taxon>
        <taxon>Puccinia</taxon>
    </lineage>
</organism>
<comment type="caution">
    <text evidence="2">The sequence shown here is derived from an EMBL/GenBank/DDBJ whole genome shotgun (WGS) entry which is preliminary data.</text>
</comment>
<feature type="compositionally biased region" description="Polar residues" evidence="1">
    <location>
        <begin position="274"/>
        <end position="299"/>
    </location>
</feature>
<proteinExistence type="predicted"/>
<dbReference type="InterPro" id="IPR051852">
    <property type="entry name" value="Alpha-type_PK"/>
</dbReference>
<dbReference type="VEuPathDB" id="FungiDB:PSTT_05921"/>
<protein>
    <submittedName>
        <fullName evidence="2">Uncharacterized protein</fullName>
    </submittedName>
</protein>
<dbReference type="PANTHER" id="PTHR45992:SF2">
    <property type="entry name" value="EUKARYOTIC ELONGATION FACTOR 2 KINASE"/>
    <property type="match status" value="1"/>
</dbReference>
<evidence type="ECO:0000313" key="2">
    <source>
        <dbReference type="EMBL" id="POW05274.1"/>
    </source>
</evidence>
<dbReference type="Proteomes" id="UP000238274">
    <property type="component" value="Unassembled WGS sequence"/>
</dbReference>
<dbReference type="GO" id="GO:1903013">
    <property type="term" value="P:response to differentiation-inducing factor 1"/>
    <property type="evidence" value="ECO:0007669"/>
    <property type="project" value="TreeGrafter"/>
</dbReference>
<sequence length="533" mass="58396">TWFHQSTHTNIWRSNYHIGIWNNDCLPTFLQTTTQPAGPHTYLELLATSISGVLATSPCLFSSCSFPALFVTATTLKMPSCMKCTTFVNQLHFGWCNNCLEEVGLNDQASTPVASTSLTLWMAEPANCAGTQAYFRDVGKAKRTKTPTPSPYARRPAPPPPPIEDQIKIVNCGIGFYQLDKPKRNGIMCCMLQVNVLQPNWYLSLQQQLWELFSLSLVSKNLVESLPQDFLPYTNLSHKQNVIDSETLVILLEQSTIKKPVQIDITYQETLHVSENNNTDDVSSNLPTANDPHTPSVPASNAPLPETPTPRLTRSAALANTRSGALAHGANTPLATAIQGTDARWALGGVAAASLSTHMNYLGRPVSAGMINLNLEGWVVAQRLKFNHNNSGGQQSAYQARYQHLKASTLPLTIKVNKTTIVCQDSISMRKAYSALVKTNGQNGVRVHDEYPSINLHATDTCMYEACGHLLRAFHVVISHSTSHVLNDGIRQKIKTFDVSPANMPPCGDIPAPGRFVQSVIACTTTRTVIPPH</sequence>
<feature type="region of interest" description="Disordered" evidence="1">
    <location>
        <begin position="274"/>
        <end position="311"/>
    </location>
</feature>
<reference evidence="3" key="3">
    <citation type="journal article" date="2018" name="Mol. Plant Microbe Interact.">
        <title>Genome sequence resources for the wheat stripe rust pathogen (Puccinia striiformis f. sp. tritici) and the barley stripe rust pathogen (Puccinia striiformis f. sp. hordei).</title>
        <authorList>
            <person name="Xia C."/>
            <person name="Wang M."/>
            <person name="Yin C."/>
            <person name="Cornejo O.E."/>
            <person name="Hulbert S.H."/>
            <person name="Chen X."/>
        </authorList>
    </citation>
    <scope>NUCLEOTIDE SEQUENCE [LARGE SCALE GENOMIC DNA]</scope>
    <source>
        <strain evidence="3">93TX-2</strain>
    </source>
</reference>
<reference evidence="3" key="2">
    <citation type="journal article" date="2018" name="BMC Genomics">
        <title>Genomic insights into host adaptation between the wheat stripe rust pathogen (Puccinia striiformis f. sp. tritici) and the barley stripe rust pathogen (Puccinia striiformis f. sp. hordei).</title>
        <authorList>
            <person name="Xia C."/>
            <person name="Wang M."/>
            <person name="Yin C."/>
            <person name="Cornejo O.E."/>
            <person name="Hulbert S.H."/>
            <person name="Chen X."/>
        </authorList>
    </citation>
    <scope>NUCLEOTIDE SEQUENCE [LARGE SCALE GENOMIC DNA]</scope>
    <source>
        <strain evidence="3">93TX-2</strain>
    </source>
</reference>
<dbReference type="OrthoDB" id="10472507at2759"/>
<accession>A0A2S4V6Z0</accession>
<feature type="non-terminal residue" evidence="2">
    <location>
        <position position="1"/>
    </location>
</feature>